<evidence type="ECO:0000256" key="1">
    <source>
        <dbReference type="SAM" id="Coils"/>
    </source>
</evidence>
<protein>
    <submittedName>
        <fullName evidence="3">Uncharacterized protein</fullName>
    </submittedName>
</protein>
<reference evidence="3" key="2">
    <citation type="submission" date="2016-05" db="EMBL/GenBank/DDBJ databases">
        <authorList>
            <person name="Lavstsen T."/>
            <person name="Jespersen J.S."/>
        </authorList>
    </citation>
    <scope>NUCLEOTIDE SEQUENCE [LARGE SCALE GENOMIC DNA]</scope>
</reference>
<dbReference type="KEGG" id="pmal:PMUG01_09023900"/>
<name>A0A1A8W0Z2_PLAMA</name>
<keyword evidence="6" id="KW-1185">Reference proteome</keyword>
<dbReference type="EMBL" id="FLQW01000674">
    <property type="protein sequence ID" value="SBS85311.1"/>
    <property type="molecule type" value="Genomic_DNA"/>
</dbReference>
<dbReference type="GeneID" id="39868767"/>
<organism evidence="3 5">
    <name type="scientific">Plasmodium malariae</name>
    <dbReference type="NCBI Taxonomy" id="5858"/>
    <lineage>
        <taxon>Eukaryota</taxon>
        <taxon>Sar</taxon>
        <taxon>Alveolata</taxon>
        <taxon>Apicomplexa</taxon>
        <taxon>Aconoidasida</taxon>
        <taxon>Haemosporida</taxon>
        <taxon>Plasmodiidae</taxon>
        <taxon>Plasmodium</taxon>
        <taxon>Plasmodium (Plasmodium)</taxon>
    </lineage>
</organism>
<evidence type="ECO:0000313" key="5">
    <source>
        <dbReference type="Proteomes" id="UP000078597"/>
    </source>
</evidence>
<gene>
    <name evidence="4" type="primary">PmUG01_09023900</name>
    <name evidence="3" type="ORF">PMALA_012340</name>
    <name evidence="4" type="ORF">PMUG01_09023900</name>
</gene>
<dbReference type="VEuPathDB" id="PlasmoDB:PmUG01_09023900"/>
<dbReference type="AlphaFoldDB" id="A0A1A8W0Z2"/>
<proteinExistence type="predicted"/>
<dbReference type="Proteomes" id="UP000219813">
    <property type="component" value="Chromosome 9"/>
</dbReference>
<evidence type="ECO:0000313" key="6">
    <source>
        <dbReference type="Proteomes" id="UP000219813"/>
    </source>
</evidence>
<evidence type="ECO:0000256" key="2">
    <source>
        <dbReference type="SAM" id="MobiDB-lite"/>
    </source>
</evidence>
<accession>A0A1A8W0Z2</accession>
<evidence type="ECO:0000313" key="3">
    <source>
        <dbReference type="EMBL" id="SBS85311.1"/>
    </source>
</evidence>
<dbReference type="RefSeq" id="XP_028861563.1">
    <property type="nucleotide sequence ID" value="XM_029004923.1"/>
</dbReference>
<dbReference type="EMBL" id="LT594630">
    <property type="protein sequence ID" value="SCN12666.1"/>
    <property type="molecule type" value="Genomic_DNA"/>
</dbReference>
<feature type="coiled-coil region" evidence="1">
    <location>
        <begin position="356"/>
        <end position="383"/>
    </location>
</feature>
<evidence type="ECO:0000313" key="4">
    <source>
        <dbReference type="EMBL" id="SCN12666.1"/>
    </source>
</evidence>
<reference evidence="5" key="1">
    <citation type="submission" date="2016-05" db="EMBL/GenBank/DDBJ databases">
        <authorList>
            <person name="Naeem Raeece"/>
        </authorList>
    </citation>
    <scope>NUCLEOTIDE SEQUENCE [LARGE SCALE GENOMIC DNA]</scope>
</reference>
<dbReference type="OrthoDB" id="372381at2759"/>
<feature type="region of interest" description="Disordered" evidence="2">
    <location>
        <begin position="13"/>
        <end position="44"/>
    </location>
</feature>
<feature type="compositionally biased region" description="Basic and acidic residues" evidence="2">
    <location>
        <begin position="26"/>
        <end position="44"/>
    </location>
</feature>
<sequence length="424" mass="50604">MLNYSNDGNINEYKKEKLNYLKKQKGKGENKEKEEEYEKSDDSDKQIMVVNRKIKSQIFFEPHNKKNIKDMNNKMIIKKKKTIICHEPIGDFKHNKSKQIGNMLTKNTSNPSNFKNAEKVLQKSRTSLIVKQNKIMNKSGINDNIKMEENIRNKNNLQNNVEAHDKQENDTIGKKTDESDKCVDLHFSSEIMNSKCANYCILETNAIADAHSDRIKYNDPNDMTEGKIIGDKDDNSHYNKEINKIQSHNRANQNDNSNDFCSYEIASQYVLQECKKTRREVCEEVYDKEHEEWYAYTNDKKQHNHYHYDYIDEKVEEKRFHMNNNYIYKKNKNNYVDREKEYTFIDKTNENTDSVIKYEEFELDEINKELEQIVEEENRIQEKLIYLTNKELDIVIKRRQRAHNIYLNKMENSCKKDCSDEYTC</sequence>
<dbReference type="Proteomes" id="UP000078597">
    <property type="component" value="Unassembled WGS sequence"/>
</dbReference>
<reference evidence="4 6" key="3">
    <citation type="submission" date="2016-06" db="EMBL/GenBank/DDBJ databases">
        <authorList>
            <consortium name="Pathogen Informatics"/>
        </authorList>
    </citation>
    <scope>NUCLEOTIDE SEQUENCE [LARGE SCALE GENOMIC DNA]</scope>
</reference>
<dbReference type="OMA" id="SPVIKYD"/>
<keyword evidence="1" id="KW-0175">Coiled coil</keyword>